<dbReference type="PANTHER" id="PTHR34206">
    <property type="entry name" value="OS06G0193300 PROTEIN"/>
    <property type="match status" value="1"/>
</dbReference>
<dbReference type="Proteomes" id="UP000241394">
    <property type="component" value="Chromosome LG23"/>
</dbReference>
<keyword evidence="2" id="KW-1185">Reference proteome</keyword>
<proteinExistence type="predicted"/>
<dbReference type="InParanoid" id="A0A2R6PV93"/>
<sequence length="138" mass="15862">MAVRCFPPPSALMIKKKFPTKKLVKKLFMLSQSQVSVKKTTQLQIRSYSRNKIFEDQFEGIVCYRDDSGEIICEGYDEGPRLPTMSYHPSDAEVIDLLQTNWFQIVGDLGDNCDAGQKVFNWNGFNTLCFYVLAMLHH</sequence>
<organism evidence="1 2">
    <name type="scientific">Actinidia chinensis var. chinensis</name>
    <name type="common">Chinese soft-hair kiwi</name>
    <dbReference type="NCBI Taxonomy" id="1590841"/>
    <lineage>
        <taxon>Eukaryota</taxon>
        <taxon>Viridiplantae</taxon>
        <taxon>Streptophyta</taxon>
        <taxon>Embryophyta</taxon>
        <taxon>Tracheophyta</taxon>
        <taxon>Spermatophyta</taxon>
        <taxon>Magnoliopsida</taxon>
        <taxon>eudicotyledons</taxon>
        <taxon>Gunneridae</taxon>
        <taxon>Pentapetalae</taxon>
        <taxon>asterids</taxon>
        <taxon>Ericales</taxon>
        <taxon>Actinidiaceae</taxon>
        <taxon>Actinidia</taxon>
    </lineage>
</organism>
<accession>A0A2R6PV93</accession>
<dbReference type="PANTHER" id="PTHR34206:SF1">
    <property type="entry name" value="OS10G0390701 PROTEIN"/>
    <property type="match status" value="1"/>
</dbReference>
<protein>
    <submittedName>
        <fullName evidence="1">Myophilin like</fullName>
    </submittedName>
</protein>
<dbReference type="STRING" id="1590841.A0A2R6PV93"/>
<name>A0A2R6PV93_ACTCC</name>
<reference evidence="1 2" key="1">
    <citation type="submission" date="2017-07" db="EMBL/GenBank/DDBJ databases">
        <title>An improved, manually edited Actinidia chinensis var. chinensis (kiwifruit) genome highlights the challenges associated with draft genomes and gene prediction in plants.</title>
        <authorList>
            <person name="Pilkington S."/>
            <person name="Crowhurst R."/>
            <person name="Hilario E."/>
            <person name="Nardozza S."/>
            <person name="Fraser L."/>
            <person name="Peng Y."/>
            <person name="Gunaseelan K."/>
            <person name="Simpson R."/>
            <person name="Tahir J."/>
            <person name="Deroles S."/>
            <person name="Templeton K."/>
            <person name="Luo Z."/>
            <person name="Davy M."/>
            <person name="Cheng C."/>
            <person name="Mcneilage M."/>
            <person name="Scaglione D."/>
            <person name="Liu Y."/>
            <person name="Zhang Q."/>
            <person name="Datson P."/>
            <person name="De Silva N."/>
            <person name="Gardiner S."/>
            <person name="Bassett H."/>
            <person name="Chagne D."/>
            <person name="Mccallum J."/>
            <person name="Dzierzon H."/>
            <person name="Deng C."/>
            <person name="Wang Y.-Y."/>
            <person name="Barron N."/>
            <person name="Manako K."/>
            <person name="Bowen J."/>
            <person name="Foster T."/>
            <person name="Erridge Z."/>
            <person name="Tiffin H."/>
            <person name="Waite C."/>
            <person name="Davies K."/>
            <person name="Grierson E."/>
            <person name="Laing W."/>
            <person name="Kirk R."/>
            <person name="Chen X."/>
            <person name="Wood M."/>
            <person name="Montefiori M."/>
            <person name="Brummell D."/>
            <person name="Schwinn K."/>
            <person name="Catanach A."/>
            <person name="Fullerton C."/>
            <person name="Li D."/>
            <person name="Meiyalaghan S."/>
            <person name="Nieuwenhuizen N."/>
            <person name="Read N."/>
            <person name="Prakash R."/>
            <person name="Hunter D."/>
            <person name="Zhang H."/>
            <person name="Mckenzie M."/>
            <person name="Knabel M."/>
            <person name="Harris A."/>
            <person name="Allan A."/>
            <person name="Chen A."/>
            <person name="Janssen B."/>
            <person name="Plunkett B."/>
            <person name="Dwamena C."/>
            <person name="Voogd C."/>
            <person name="Leif D."/>
            <person name="Lafferty D."/>
            <person name="Souleyre E."/>
            <person name="Varkonyi-Gasic E."/>
            <person name="Gambi F."/>
            <person name="Hanley J."/>
            <person name="Yao J.-L."/>
            <person name="Cheung J."/>
            <person name="David K."/>
            <person name="Warren B."/>
            <person name="Marsh K."/>
            <person name="Snowden K."/>
            <person name="Lin-Wang K."/>
            <person name="Brian L."/>
            <person name="Martinez-Sanchez M."/>
            <person name="Wang M."/>
            <person name="Ileperuma N."/>
            <person name="Macnee N."/>
            <person name="Campin R."/>
            <person name="Mcatee P."/>
            <person name="Drummond R."/>
            <person name="Espley R."/>
            <person name="Ireland H."/>
            <person name="Wu R."/>
            <person name="Atkinson R."/>
            <person name="Karunairetnam S."/>
            <person name="Bulley S."/>
            <person name="Chunkath S."/>
            <person name="Hanley Z."/>
            <person name="Storey R."/>
            <person name="Thrimawithana A."/>
            <person name="Thomson S."/>
            <person name="David C."/>
            <person name="Testolin R."/>
        </authorList>
    </citation>
    <scope>NUCLEOTIDE SEQUENCE [LARGE SCALE GENOMIC DNA]</scope>
    <source>
        <strain evidence="2">cv. Red5</strain>
        <tissue evidence="1">Young leaf</tissue>
    </source>
</reference>
<dbReference type="OrthoDB" id="581210at2759"/>
<evidence type="ECO:0000313" key="2">
    <source>
        <dbReference type="Proteomes" id="UP000241394"/>
    </source>
</evidence>
<evidence type="ECO:0000313" key="1">
    <source>
        <dbReference type="EMBL" id="PSR96969.1"/>
    </source>
</evidence>
<dbReference type="FunCoup" id="A0A2R6PV93">
    <property type="interactions" value="27"/>
</dbReference>
<comment type="caution">
    <text evidence="1">The sequence shown here is derived from an EMBL/GenBank/DDBJ whole genome shotgun (WGS) entry which is preliminary data.</text>
</comment>
<dbReference type="Gramene" id="PSR96969">
    <property type="protein sequence ID" value="PSR96969"/>
    <property type="gene ID" value="CEY00_Acc27025"/>
</dbReference>
<dbReference type="EMBL" id="NKQK01000023">
    <property type="protein sequence ID" value="PSR96969.1"/>
    <property type="molecule type" value="Genomic_DNA"/>
</dbReference>
<gene>
    <name evidence="1" type="ORF">CEY00_Acc27025</name>
</gene>
<reference evidence="2" key="2">
    <citation type="journal article" date="2018" name="BMC Genomics">
        <title>A manually annotated Actinidia chinensis var. chinensis (kiwifruit) genome highlights the challenges associated with draft genomes and gene prediction in plants.</title>
        <authorList>
            <person name="Pilkington S.M."/>
            <person name="Crowhurst R."/>
            <person name="Hilario E."/>
            <person name="Nardozza S."/>
            <person name="Fraser L."/>
            <person name="Peng Y."/>
            <person name="Gunaseelan K."/>
            <person name="Simpson R."/>
            <person name="Tahir J."/>
            <person name="Deroles S.C."/>
            <person name="Templeton K."/>
            <person name="Luo Z."/>
            <person name="Davy M."/>
            <person name="Cheng C."/>
            <person name="McNeilage M."/>
            <person name="Scaglione D."/>
            <person name="Liu Y."/>
            <person name="Zhang Q."/>
            <person name="Datson P."/>
            <person name="De Silva N."/>
            <person name="Gardiner S.E."/>
            <person name="Bassett H."/>
            <person name="Chagne D."/>
            <person name="McCallum J."/>
            <person name="Dzierzon H."/>
            <person name="Deng C."/>
            <person name="Wang Y.Y."/>
            <person name="Barron L."/>
            <person name="Manako K."/>
            <person name="Bowen J."/>
            <person name="Foster T.M."/>
            <person name="Erridge Z.A."/>
            <person name="Tiffin H."/>
            <person name="Waite C.N."/>
            <person name="Davies K.M."/>
            <person name="Grierson E.P."/>
            <person name="Laing W.A."/>
            <person name="Kirk R."/>
            <person name="Chen X."/>
            <person name="Wood M."/>
            <person name="Montefiori M."/>
            <person name="Brummell D.A."/>
            <person name="Schwinn K.E."/>
            <person name="Catanach A."/>
            <person name="Fullerton C."/>
            <person name="Li D."/>
            <person name="Meiyalaghan S."/>
            <person name="Nieuwenhuizen N."/>
            <person name="Read N."/>
            <person name="Prakash R."/>
            <person name="Hunter D."/>
            <person name="Zhang H."/>
            <person name="McKenzie M."/>
            <person name="Knabel M."/>
            <person name="Harris A."/>
            <person name="Allan A.C."/>
            <person name="Gleave A."/>
            <person name="Chen A."/>
            <person name="Janssen B.J."/>
            <person name="Plunkett B."/>
            <person name="Ampomah-Dwamena C."/>
            <person name="Voogd C."/>
            <person name="Leif D."/>
            <person name="Lafferty D."/>
            <person name="Souleyre E.J.F."/>
            <person name="Varkonyi-Gasic E."/>
            <person name="Gambi F."/>
            <person name="Hanley J."/>
            <person name="Yao J.L."/>
            <person name="Cheung J."/>
            <person name="David K.M."/>
            <person name="Warren B."/>
            <person name="Marsh K."/>
            <person name="Snowden K.C."/>
            <person name="Lin-Wang K."/>
            <person name="Brian L."/>
            <person name="Martinez-Sanchez M."/>
            <person name="Wang M."/>
            <person name="Ileperuma N."/>
            <person name="Macnee N."/>
            <person name="Campin R."/>
            <person name="McAtee P."/>
            <person name="Drummond R.S.M."/>
            <person name="Espley R.V."/>
            <person name="Ireland H.S."/>
            <person name="Wu R."/>
            <person name="Atkinson R.G."/>
            <person name="Karunairetnam S."/>
            <person name="Bulley S."/>
            <person name="Chunkath S."/>
            <person name="Hanley Z."/>
            <person name="Storey R."/>
            <person name="Thrimawithana A.H."/>
            <person name="Thomson S."/>
            <person name="David C."/>
            <person name="Testolin R."/>
            <person name="Huang H."/>
            <person name="Hellens R.P."/>
            <person name="Schaffer R.J."/>
        </authorList>
    </citation>
    <scope>NUCLEOTIDE SEQUENCE [LARGE SCALE GENOMIC DNA]</scope>
    <source>
        <strain evidence="2">cv. Red5</strain>
    </source>
</reference>
<dbReference type="OMA" id="NGFNTLC"/>
<dbReference type="AlphaFoldDB" id="A0A2R6PV93"/>